<proteinExistence type="predicted"/>
<gene>
    <name evidence="7" type="ORF">GPECTOR_199g356</name>
</gene>
<dbReference type="EC" id="2.7.13.3" evidence="2"/>
<dbReference type="GO" id="GO:0000155">
    <property type="term" value="F:phosphorelay sensor kinase activity"/>
    <property type="evidence" value="ECO:0007669"/>
    <property type="project" value="InterPro"/>
</dbReference>
<evidence type="ECO:0000313" key="7">
    <source>
        <dbReference type="EMBL" id="KXZ42128.1"/>
    </source>
</evidence>
<dbReference type="PANTHER" id="PTHR43047">
    <property type="entry name" value="TWO-COMPONENT HISTIDINE PROTEIN KINASE"/>
    <property type="match status" value="1"/>
</dbReference>
<dbReference type="SUPFAM" id="SSF47384">
    <property type="entry name" value="Homodimeric domain of signal transducing histidine kinase"/>
    <property type="match status" value="1"/>
</dbReference>
<dbReference type="CDD" id="cd00082">
    <property type="entry name" value="HisKA"/>
    <property type="match status" value="1"/>
</dbReference>
<feature type="domain" description="Signal transduction histidine kinase dimerisation/phosphoacceptor" evidence="6">
    <location>
        <begin position="311"/>
        <end position="376"/>
    </location>
</feature>
<dbReference type="OrthoDB" id="21225at2759"/>
<accession>A0A150FX21</accession>
<evidence type="ECO:0000313" key="8">
    <source>
        <dbReference type="Proteomes" id="UP000075714"/>
    </source>
</evidence>
<feature type="transmembrane region" description="Helical" evidence="5">
    <location>
        <begin position="180"/>
        <end position="201"/>
    </location>
</feature>
<evidence type="ECO:0000256" key="1">
    <source>
        <dbReference type="ARBA" id="ARBA00000085"/>
    </source>
</evidence>
<dbReference type="EMBL" id="LSYV01000198">
    <property type="protein sequence ID" value="KXZ42128.1"/>
    <property type="molecule type" value="Genomic_DNA"/>
</dbReference>
<feature type="transmembrane region" description="Helical" evidence="5">
    <location>
        <begin position="37"/>
        <end position="55"/>
    </location>
</feature>
<keyword evidence="8" id="KW-1185">Reference proteome</keyword>
<dbReference type="InterPro" id="IPR003661">
    <property type="entry name" value="HisK_dim/P_dom"/>
</dbReference>
<evidence type="ECO:0000256" key="2">
    <source>
        <dbReference type="ARBA" id="ARBA00012438"/>
    </source>
</evidence>
<organism evidence="7 8">
    <name type="scientific">Gonium pectorale</name>
    <name type="common">Green alga</name>
    <dbReference type="NCBI Taxonomy" id="33097"/>
    <lineage>
        <taxon>Eukaryota</taxon>
        <taxon>Viridiplantae</taxon>
        <taxon>Chlorophyta</taxon>
        <taxon>core chlorophytes</taxon>
        <taxon>Chlorophyceae</taxon>
        <taxon>CS clade</taxon>
        <taxon>Chlamydomonadales</taxon>
        <taxon>Volvocaceae</taxon>
        <taxon>Gonium</taxon>
    </lineage>
</organism>
<dbReference type="PANTHER" id="PTHR43047:SF71">
    <property type="entry name" value="HISTIDINE KINASE CONTAINING CHEY-HOMOLOGOUS RECEIVER DOMAIN-RELATED"/>
    <property type="match status" value="1"/>
</dbReference>
<dbReference type="InterPro" id="IPR036097">
    <property type="entry name" value="HisK_dim/P_sf"/>
</dbReference>
<feature type="transmembrane region" description="Helical" evidence="5">
    <location>
        <begin position="139"/>
        <end position="159"/>
    </location>
</feature>
<dbReference type="Pfam" id="PF00512">
    <property type="entry name" value="HisKA"/>
    <property type="match status" value="1"/>
</dbReference>
<evidence type="ECO:0000259" key="6">
    <source>
        <dbReference type="SMART" id="SM00388"/>
    </source>
</evidence>
<comment type="caution">
    <text evidence="7">The sequence shown here is derived from an EMBL/GenBank/DDBJ whole genome shotgun (WGS) entry which is preliminary data.</text>
</comment>
<keyword evidence="5" id="KW-0812">Transmembrane</keyword>
<protein>
    <recommendedName>
        <fullName evidence="2">histidine kinase</fullName>
        <ecNumber evidence="2">2.7.13.3</ecNumber>
    </recommendedName>
</protein>
<evidence type="ECO:0000256" key="5">
    <source>
        <dbReference type="SAM" id="Phobius"/>
    </source>
</evidence>
<evidence type="ECO:0000256" key="3">
    <source>
        <dbReference type="ARBA" id="ARBA00022679"/>
    </source>
</evidence>
<evidence type="ECO:0000256" key="4">
    <source>
        <dbReference type="ARBA" id="ARBA00022777"/>
    </source>
</evidence>
<dbReference type="GO" id="GO:0009927">
    <property type="term" value="F:histidine phosphotransfer kinase activity"/>
    <property type="evidence" value="ECO:0007669"/>
    <property type="project" value="TreeGrafter"/>
</dbReference>
<reference evidence="8" key="1">
    <citation type="journal article" date="2016" name="Nat. Commun.">
        <title>The Gonium pectorale genome demonstrates co-option of cell cycle regulation during the evolution of multicellularity.</title>
        <authorList>
            <person name="Hanschen E.R."/>
            <person name="Marriage T.N."/>
            <person name="Ferris P.J."/>
            <person name="Hamaji T."/>
            <person name="Toyoda A."/>
            <person name="Fujiyama A."/>
            <person name="Neme R."/>
            <person name="Noguchi H."/>
            <person name="Minakuchi Y."/>
            <person name="Suzuki M."/>
            <person name="Kawai-Toyooka H."/>
            <person name="Smith D.R."/>
            <person name="Sparks H."/>
            <person name="Anderson J."/>
            <person name="Bakaric R."/>
            <person name="Luria V."/>
            <person name="Karger A."/>
            <person name="Kirschner M.W."/>
            <person name="Durand P.M."/>
            <person name="Michod R.E."/>
            <person name="Nozaki H."/>
            <person name="Olson B.J."/>
        </authorList>
    </citation>
    <scope>NUCLEOTIDE SEQUENCE [LARGE SCALE GENOMIC DNA]</scope>
    <source>
        <strain evidence="8">NIES-2863</strain>
    </source>
</reference>
<dbReference type="STRING" id="33097.A0A150FX21"/>
<keyword evidence="3" id="KW-0808">Transferase</keyword>
<sequence length="427" mass="45811">MDRTGQGLASKPITLSFKSPVLEGEYLAEVAKRRWPVLLFIFCFDITCYIFRISAKCFRPGAIPGPLQFLRCSFGYAREFAPQLANMAVLYFFLGLLNKRSRRLGDKAARQEEFLLSACMTLAICNLLATLSADNCSDYVYVAFFLICTSTFLKIRWWVGTVVQAVPAALMQYLVFRNAAAAAMGGGSAAAAAAAACGAMSCGRQAPLPEAASTAEGAPGADPWVGSSALLPPEAGVHVAVAWAVGGLMSYVSDWYRRQMFAHAKLAALAYSSELTEAQARIAAQRALAAAQAQAAQRALSVAREKAANEAKSDFMSLMCHEVRTPLNGCLASAEMLLETPLQAEQRELAATIRVSGSILLSTVSNFLDFFKLEAGKALDIVRTGTDLGRLVADVQCIIEAMLGRGGEVALLQPDMREPGMACMALR</sequence>
<keyword evidence="5" id="KW-0472">Membrane</keyword>
<dbReference type="Gene3D" id="1.10.287.130">
    <property type="match status" value="1"/>
</dbReference>
<dbReference type="Proteomes" id="UP000075714">
    <property type="component" value="Unassembled WGS sequence"/>
</dbReference>
<dbReference type="AlphaFoldDB" id="A0A150FX21"/>
<feature type="transmembrane region" description="Helical" evidence="5">
    <location>
        <begin position="75"/>
        <end position="94"/>
    </location>
</feature>
<keyword evidence="4" id="KW-0418">Kinase</keyword>
<keyword evidence="5" id="KW-1133">Transmembrane helix</keyword>
<name>A0A150FX21_GONPE</name>
<feature type="transmembrane region" description="Helical" evidence="5">
    <location>
        <begin position="114"/>
        <end position="133"/>
    </location>
</feature>
<dbReference type="SMART" id="SM00388">
    <property type="entry name" value="HisKA"/>
    <property type="match status" value="1"/>
</dbReference>
<comment type="catalytic activity">
    <reaction evidence="1">
        <text>ATP + protein L-histidine = ADP + protein N-phospho-L-histidine.</text>
        <dbReference type="EC" id="2.7.13.3"/>
    </reaction>
</comment>
<dbReference type="GO" id="GO:0005886">
    <property type="term" value="C:plasma membrane"/>
    <property type="evidence" value="ECO:0007669"/>
    <property type="project" value="TreeGrafter"/>
</dbReference>